<keyword evidence="2" id="KW-0238">DNA-binding</keyword>
<proteinExistence type="predicted"/>
<dbReference type="EMBL" id="BSPB01000002">
    <property type="protein sequence ID" value="GLS13061.1"/>
    <property type="molecule type" value="Genomic_DNA"/>
</dbReference>
<keyword evidence="3" id="KW-0804">Transcription</keyword>
<dbReference type="SUPFAM" id="SSF46785">
    <property type="entry name" value="Winged helix' DNA-binding domain"/>
    <property type="match status" value="1"/>
</dbReference>
<dbReference type="PROSITE" id="PS50987">
    <property type="entry name" value="HTH_ARSR_2"/>
    <property type="match status" value="1"/>
</dbReference>
<dbReference type="Proteomes" id="UP001156903">
    <property type="component" value="Unassembled WGS sequence"/>
</dbReference>
<accession>A0ABQ6BY38</accession>
<name>A0ABQ6BY38_9BURK</name>
<dbReference type="InterPro" id="IPR001845">
    <property type="entry name" value="HTH_ArsR_DNA-bd_dom"/>
</dbReference>
<evidence type="ECO:0000313" key="6">
    <source>
        <dbReference type="Proteomes" id="UP001156903"/>
    </source>
</evidence>
<dbReference type="SMART" id="SM00418">
    <property type="entry name" value="HTH_ARSR"/>
    <property type="match status" value="1"/>
</dbReference>
<dbReference type="NCBIfam" id="NF033788">
    <property type="entry name" value="HTH_metalloreg"/>
    <property type="match status" value="1"/>
</dbReference>
<keyword evidence="1" id="KW-0805">Transcription regulation</keyword>
<protein>
    <submittedName>
        <fullName evidence="5">Transcriptional regulator</fullName>
    </submittedName>
</protein>
<dbReference type="Gene3D" id="1.10.10.10">
    <property type="entry name" value="Winged helix-like DNA-binding domain superfamily/Winged helix DNA-binding domain"/>
    <property type="match status" value="1"/>
</dbReference>
<reference evidence="6" key="1">
    <citation type="journal article" date="2019" name="Int. J. Syst. Evol. Microbiol.">
        <title>The Global Catalogue of Microorganisms (GCM) 10K type strain sequencing project: providing services to taxonomists for standard genome sequencing and annotation.</title>
        <authorList>
            <consortium name="The Broad Institute Genomics Platform"/>
            <consortium name="The Broad Institute Genome Sequencing Center for Infectious Disease"/>
            <person name="Wu L."/>
            <person name="Ma J."/>
        </authorList>
    </citation>
    <scope>NUCLEOTIDE SEQUENCE [LARGE SCALE GENOMIC DNA]</scope>
    <source>
        <strain evidence="6">NBRC 109341</strain>
    </source>
</reference>
<evidence type="ECO:0000256" key="1">
    <source>
        <dbReference type="ARBA" id="ARBA00023015"/>
    </source>
</evidence>
<dbReference type="RefSeq" id="WP_284306515.1">
    <property type="nucleotide sequence ID" value="NZ_BSPB01000002.1"/>
</dbReference>
<gene>
    <name evidence="5" type="ORF">GCM10007935_04890</name>
</gene>
<comment type="caution">
    <text evidence="5">The sequence shown here is derived from an EMBL/GenBank/DDBJ whole genome shotgun (WGS) entry which is preliminary data.</text>
</comment>
<dbReference type="PANTHER" id="PTHR43132">
    <property type="entry name" value="ARSENICAL RESISTANCE OPERON REPRESSOR ARSR-RELATED"/>
    <property type="match status" value="1"/>
</dbReference>
<dbReference type="PRINTS" id="PR00778">
    <property type="entry name" value="HTHARSR"/>
</dbReference>
<feature type="domain" description="HTH arsR-type" evidence="4">
    <location>
        <begin position="1"/>
        <end position="95"/>
    </location>
</feature>
<evidence type="ECO:0000313" key="5">
    <source>
        <dbReference type="EMBL" id="GLS13061.1"/>
    </source>
</evidence>
<dbReference type="PANTHER" id="PTHR43132:SF2">
    <property type="entry name" value="ARSENICAL RESISTANCE OPERON REPRESSOR ARSR-RELATED"/>
    <property type="match status" value="1"/>
</dbReference>
<sequence length="108" mass="11482">MEENDVVQALAALAQPLRLRVFRALVVAGPEGLTPGALTEQMQVPAPSLSFHLKELTHAGLVTQERSGRNLIYRAAFGPMNALLAYLSENCCEGAACEVNGQARACAC</sequence>
<keyword evidence="6" id="KW-1185">Reference proteome</keyword>
<evidence type="ECO:0000256" key="3">
    <source>
        <dbReference type="ARBA" id="ARBA00023163"/>
    </source>
</evidence>
<dbReference type="InterPro" id="IPR036388">
    <property type="entry name" value="WH-like_DNA-bd_sf"/>
</dbReference>
<dbReference type="Pfam" id="PF12840">
    <property type="entry name" value="HTH_20"/>
    <property type="match status" value="1"/>
</dbReference>
<dbReference type="InterPro" id="IPR036390">
    <property type="entry name" value="WH_DNA-bd_sf"/>
</dbReference>
<evidence type="ECO:0000259" key="4">
    <source>
        <dbReference type="PROSITE" id="PS50987"/>
    </source>
</evidence>
<dbReference type="InterPro" id="IPR011991">
    <property type="entry name" value="ArsR-like_HTH"/>
</dbReference>
<dbReference type="InterPro" id="IPR051011">
    <property type="entry name" value="Metal_resp_trans_reg"/>
</dbReference>
<evidence type="ECO:0000256" key="2">
    <source>
        <dbReference type="ARBA" id="ARBA00023125"/>
    </source>
</evidence>
<dbReference type="CDD" id="cd00090">
    <property type="entry name" value="HTH_ARSR"/>
    <property type="match status" value="1"/>
</dbReference>
<organism evidence="5 6">
    <name type="scientific">Hydrogenophaga electricum</name>
    <dbReference type="NCBI Taxonomy" id="1230953"/>
    <lineage>
        <taxon>Bacteria</taxon>
        <taxon>Pseudomonadati</taxon>
        <taxon>Pseudomonadota</taxon>
        <taxon>Betaproteobacteria</taxon>
        <taxon>Burkholderiales</taxon>
        <taxon>Comamonadaceae</taxon>
        <taxon>Hydrogenophaga</taxon>
    </lineage>
</organism>